<dbReference type="GO" id="GO:0004518">
    <property type="term" value="F:nuclease activity"/>
    <property type="evidence" value="ECO:0007669"/>
    <property type="project" value="InterPro"/>
</dbReference>
<gene>
    <name evidence="2" type="ORF">LCGC14_2847520</name>
</gene>
<accession>A0A0F8Y9J1</accession>
<dbReference type="InterPro" id="IPR011335">
    <property type="entry name" value="Restrct_endonuc-II-like"/>
</dbReference>
<proteinExistence type="predicted"/>
<protein>
    <recommendedName>
        <fullName evidence="1">ERCC4 domain-containing protein</fullName>
    </recommendedName>
</protein>
<evidence type="ECO:0000259" key="1">
    <source>
        <dbReference type="SMART" id="SM00891"/>
    </source>
</evidence>
<organism evidence="2">
    <name type="scientific">marine sediment metagenome</name>
    <dbReference type="NCBI Taxonomy" id="412755"/>
    <lineage>
        <taxon>unclassified sequences</taxon>
        <taxon>metagenomes</taxon>
        <taxon>ecological metagenomes</taxon>
    </lineage>
</organism>
<feature type="domain" description="ERCC4" evidence="1">
    <location>
        <begin position="10"/>
        <end position="88"/>
    </location>
</feature>
<evidence type="ECO:0000313" key="2">
    <source>
        <dbReference type="EMBL" id="KKK78043.1"/>
    </source>
</evidence>
<name>A0A0F8Y9J1_9ZZZZ</name>
<dbReference type="SUPFAM" id="SSF52980">
    <property type="entry name" value="Restriction endonuclease-like"/>
    <property type="match status" value="1"/>
</dbReference>
<dbReference type="GO" id="GO:0006259">
    <property type="term" value="P:DNA metabolic process"/>
    <property type="evidence" value="ECO:0007669"/>
    <property type="project" value="UniProtKB-ARBA"/>
</dbReference>
<dbReference type="EMBL" id="LAZR01054673">
    <property type="protein sequence ID" value="KKK78043.1"/>
    <property type="molecule type" value="Genomic_DNA"/>
</dbReference>
<reference evidence="2" key="1">
    <citation type="journal article" date="2015" name="Nature">
        <title>Complex archaea that bridge the gap between prokaryotes and eukaryotes.</title>
        <authorList>
            <person name="Spang A."/>
            <person name="Saw J.H."/>
            <person name="Jorgensen S.L."/>
            <person name="Zaremba-Niedzwiedzka K."/>
            <person name="Martijn J."/>
            <person name="Lind A.E."/>
            <person name="van Eijk R."/>
            <person name="Schleper C."/>
            <person name="Guy L."/>
            <person name="Ettema T.J."/>
        </authorList>
    </citation>
    <scope>NUCLEOTIDE SEQUENCE</scope>
</reference>
<dbReference type="GO" id="GO:0003677">
    <property type="term" value="F:DNA binding"/>
    <property type="evidence" value="ECO:0007669"/>
    <property type="project" value="InterPro"/>
</dbReference>
<dbReference type="Pfam" id="PF02732">
    <property type="entry name" value="ERCC4"/>
    <property type="match status" value="1"/>
</dbReference>
<dbReference type="AlphaFoldDB" id="A0A0F8Y9J1"/>
<dbReference type="SMART" id="SM00891">
    <property type="entry name" value="ERCC4"/>
    <property type="match status" value="1"/>
</dbReference>
<sequence length="149" mass="16909">MAKKAKFMGVIVIDTREQLPYEFDCPTVVRMLDAGDYSVEGMEMDVVIERKTKADIYGSVTAGRERFEREMVRLYRVKYPALVIESDLQGLLEAPPFSRVSPAVVVNTLVSWSIKYGVCVWLAGNRQLAQQLTFRLLEKAWQIKMAGGK</sequence>
<comment type="caution">
    <text evidence="2">The sequence shown here is derived from an EMBL/GenBank/DDBJ whole genome shotgun (WGS) entry which is preliminary data.</text>
</comment>
<dbReference type="Gene3D" id="3.40.50.10130">
    <property type="match status" value="1"/>
</dbReference>
<dbReference type="InterPro" id="IPR006166">
    <property type="entry name" value="ERCC4_domain"/>
</dbReference>